<reference evidence="1" key="1">
    <citation type="submission" date="2020-02" db="EMBL/GenBank/DDBJ databases">
        <title>Genome sequencing of the panga catfish, Pangasius djambal.</title>
        <authorList>
            <person name="Wen M."/>
            <person name="Zahm M."/>
            <person name="Roques C."/>
            <person name="Cabau C."/>
            <person name="Klopp C."/>
            <person name="Donnadieu C."/>
            <person name="Jouanno E."/>
            <person name="Avarre J.-C."/>
            <person name="Campet M."/>
            <person name="Ha T."/>
            <person name="Dugue R."/>
            <person name="Lampietro C."/>
            <person name="Louis A."/>
            <person name="Herpin A."/>
            <person name="Echchiki A."/>
            <person name="Berthelot C."/>
            <person name="Parey E."/>
            <person name="Roest-Crollius H."/>
            <person name="Braasch I."/>
            <person name="Postlethwait J.H."/>
            <person name="Bobe J."/>
            <person name="Montfort J."/>
            <person name="Bouchez O."/>
            <person name="Begum T."/>
            <person name="Schartl M."/>
            <person name="Gustiano R."/>
            <person name="Guiguen Y."/>
        </authorList>
    </citation>
    <scope>NUCLEOTIDE SEQUENCE</scope>
    <source>
        <strain evidence="1">Pdj_M5554</strain>
    </source>
</reference>
<dbReference type="EMBL" id="CM040977">
    <property type="protein sequence ID" value="MCJ8730341.1"/>
    <property type="molecule type" value="Genomic_DNA"/>
</dbReference>
<sequence length="490" mass="55636">MIWRFLNYESKTQCNSFRLEIQQYILRSFLIFLPNYQRKMKLFLLMLTCFAMGMANRVYIHPFSLLDSGDVACEVTNSKDKGPLETIHSLTAIQDSTEPDPRPAIEELKNLTQWTAVVAELQNSQGLRMYQTLSRKQGNSNVLFSPYSAFGTLVTLYLGTSTSTASDYQQFLGLLWNTEKPGCAKVINGHKVLRALKAISSLIDGPQDELRTLVWTFVSSDADLSKDFVHGIQEFSDTSFIRTVNFSQPKEAEAQVNSFIQKTSHSKVENLFKDVSQSTNLLFASSVHFKGNWRTAFQPEKTTVQEFRIDEKSTVKVPLMTHTGDYMHLSDPDKKCTVVKLGLSKRTYMLLVLPSEGARLQDIENQLQTDTISKWHKHLKEQYLELSLPKFSMTAVTDLRSLLSDMALDTLLLGSDANFQRLSTKGNFTVDKVINKVLFEMSEEGKEVPNKSQDERVPLRVTVDRPFLFIIVEGHTNAILMLGRVLNPNL</sequence>
<gene>
    <name evidence="1" type="ORF">PDJAM_G00183250</name>
</gene>
<comment type="caution">
    <text evidence="1">The sequence shown here is derived from an EMBL/GenBank/DDBJ whole genome shotgun (WGS) entry which is preliminary data.</text>
</comment>
<organism evidence="1 2">
    <name type="scientific">Pangasius djambal</name>
    <dbReference type="NCBI Taxonomy" id="1691987"/>
    <lineage>
        <taxon>Eukaryota</taxon>
        <taxon>Metazoa</taxon>
        <taxon>Chordata</taxon>
        <taxon>Craniata</taxon>
        <taxon>Vertebrata</taxon>
        <taxon>Euteleostomi</taxon>
        <taxon>Actinopterygii</taxon>
        <taxon>Neopterygii</taxon>
        <taxon>Teleostei</taxon>
        <taxon>Ostariophysi</taxon>
        <taxon>Siluriformes</taxon>
        <taxon>Pangasiidae</taxon>
        <taxon>Pangasius</taxon>
    </lineage>
</organism>
<evidence type="ECO:0000313" key="2">
    <source>
        <dbReference type="Proteomes" id="UP000830395"/>
    </source>
</evidence>
<dbReference type="Proteomes" id="UP000830395">
    <property type="component" value="Chromosome 3"/>
</dbReference>
<proteinExistence type="predicted"/>
<evidence type="ECO:0000313" key="1">
    <source>
        <dbReference type="EMBL" id="MCJ8730341.1"/>
    </source>
</evidence>
<protein>
    <submittedName>
        <fullName evidence="1">Uncharacterized protein</fullName>
    </submittedName>
</protein>
<name>A0ACC5Y3T0_9TELE</name>
<accession>A0ACC5Y3T0</accession>
<keyword evidence="2" id="KW-1185">Reference proteome</keyword>